<organism evidence="1 2">
    <name type="scientific">Neptunicella marina</name>
    <dbReference type="NCBI Taxonomy" id="2125989"/>
    <lineage>
        <taxon>Bacteria</taxon>
        <taxon>Pseudomonadati</taxon>
        <taxon>Pseudomonadota</taxon>
        <taxon>Gammaproteobacteria</taxon>
        <taxon>Alteromonadales</taxon>
        <taxon>Alteromonadaceae</taxon>
        <taxon>Neptunicella</taxon>
    </lineage>
</organism>
<dbReference type="Proteomes" id="UP000601768">
    <property type="component" value="Unassembled WGS sequence"/>
</dbReference>
<reference evidence="1" key="1">
    <citation type="journal article" date="2018" name="Int. J. Syst. Evol. Microbiol.">
        <title>Neptunicella marina gen. nov., sp. nov., isolated from surface seawater.</title>
        <authorList>
            <person name="Liu X."/>
            <person name="Lai Q."/>
            <person name="Du Y."/>
            <person name="Zhang X."/>
            <person name="Liu Z."/>
            <person name="Sun F."/>
            <person name="Shao Z."/>
        </authorList>
    </citation>
    <scope>NUCLEOTIDE SEQUENCE</scope>
    <source>
        <strain evidence="1">S27-2</strain>
    </source>
</reference>
<protein>
    <submittedName>
        <fullName evidence="1">DUF3299 domain-containing protein</fullName>
    </submittedName>
</protein>
<dbReference type="InterPro" id="IPR021727">
    <property type="entry name" value="DUF3299"/>
</dbReference>
<dbReference type="AlphaFoldDB" id="A0A8J6M0Y7"/>
<dbReference type="Gene3D" id="2.40.50.870">
    <property type="entry name" value="Protein of unknown function (DUF3299)"/>
    <property type="match status" value="1"/>
</dbReference>
<reference evidence="1" key="2">
    <citation type="submission" date="2020-08" db="EMBL/GenBank/DDBJ databases">
        <authorList>
            <person name="Lai Q."/>
        </authorList>
    </citation>
    <scope>NUCLEOTIDE SEQUENCE</scope>
    <source>
        <strain evidence="1">S27-2</strain>
    </source>
</reference>
<comment type="caution">
    <text evidence="1">The sequence shown here is derived from an EMBL/GenBank/DDBJ whole genome shotgun (WGS) entry which is preliminary data.</text>
</comment>
<accession>A0A8J6M0Y7</accession>
<sequence length="230" mass="25332">MFGIIKSRSLKFVLLVALVILLGVIGGQWAGRWFSASQGLSVSSSAIFSSNDQQLTERFLAQPLQNIGWKDLLTATERELAVKYRQSSELGFQQQMEVMLQASSDKAYQQSLISTDTVAGLDGQSISLSGYIVPVSINEKRQITSFFLVPYFGACIHFPAPAPNQMLYGRVPQGLNHYDINQAYTVEGIISVGMFEDPQGTSAYLIDPVQIKPFAGEPDDVRNHQATNAY</sequence>
<evidence type="ECO:0000313" key="2">
    <source>
        <dbReference type="Proteomes" id="UP000601768"/>
    </source>
</evidence>
<dbReference type="RefSeq" id="WP_186505695.1">
    <property type="nucleotide sequence ID" value="NZ_JACNEP010000003.1"/>
</dbReference>
<proteinExistence type="predicted"/>
<dbReference type="Pfam" id="PF11736">
    <property type="entry name" value="DUF3299"/>
    <property type="match status" value="1"/>
</dbReference>
<evidence type="ECO:0000313" key="1">
    <source>
        <dbReference type="EMBL" id="MBC3765218.1"/>
    </source>
</evidence>
<dbReference type="EMBL" id="JACNEP010000003">
    <property type="protein sequence ID" value="MBC3765218.1"/>
    <property type="molecule type" value="Genomic_DNA"/>
</dbReference>
<keyword evidence="2" id="KW-1185">Reference proteome</keyword>
<gene>
    <name evidence="1" type="ORF">H8B19_04980</name>
</gene>
<name>A0A8J6M0Y7_9ALTE</name>